<feature type="binding site" evidence="10">
    <location>
        <position position="14"/>
    </location>
    <ligand>
        <name>Mg(2+)</name>
        <dbReference type="ChEBI" id="CHEBI:18420"/>
    </ligand>
</feature>
<keyword evidence="4 10" id="KW-0460">Magnesium</keyword>
<dbReference type="AlphaFoldDB" id="A0A4Z0GV00"/>
<keyword evidence="3 10" id="KW-0479">Metal-binding</keyword>
<dbReference type="RefSeq" id="WP_135328665.1">
    <property type="nucleotide sequence ID" value="NZ_SRJC01000008.1"/>
</dbReference>
<name>A0A4Z0GV00_9BACI</name>
<proteinExistence type="inferred from homology"/>
<evidence type="ECO:0000256" key="8">
    <source>
        <dbReference type="ARBA" id="ARBA00048318"/>
    </source>
</evidence>
<comment type="cofactor">
    <cofactor evidence="10">
        <name>Mg(2+)</name>
        <dbReference type="ChEBI" id="CHEBI:18420"/>
    </cofactor>
</comment>
<dbReference type="CDD" id="cd02812">
    <property type="entry name" value="PcrB_like"/>
    <property type="match status" value="1"/>
</dbReference>
<comment type="catalytic activity">
    <reaction evidence="8 10">
        <text>sn-glycerol 1-phosphate + all-trans-heptaprenyl diphosphate = 3-heptaprenyl-sn-glycero-1-phosphate + diphosphate</text>
        <dbReference type="Rhea" id="RHEA:33495"/>
        <dbReference type="ChEBI" id="CHEBI:33019"/>
        <dbReference type="ChEBI" id="CHEBI:57685"/>
        <dbReference type="ChEBI" id="CHEBI:58206"/>
        <dbReference type="ChEBI" id="CHEBI:64781"/>
        <dbReference type="EC" id="2.5.1.n9"/>
    </reaction>
</comment>
<dbReference type="Gene3D" id="3.20.20.390">
    <property type="entry name" value="FMN-linked oxidoreductases"/>
    <property type="match status" value="1"/>
</dbReference>
<dbReference type="SUPFAM" id="SSF51395">
    <property type="entry name" value="FMN-linked oxidoreductases"/>
    <property type="match status" value="1"/>
</dbReference>
<evidence type="ECO:0000256" key="4">
    <source>
        <dbReference type="ARBA" id="ARBA00022842"/>
    </source>
</evidence>
<evidence type="ECO:0000256" key="6">
    <source>
        <dbReference type="ARBA" id="ARBA00023209"/>
    </source>
</evidence>
<dbReference type="HAMAP" id="MF_00112">
    <property type="entry name" value="GGGP_HepGP_synthase"/>
    <property type="match status" value="1"/>
</dbReference>
<dbReference type="GO" id="GO:0120536">
    <property type="term" value="F:heptaprenylglyceryl phosphate synthase activity"/>
    <property type="evidence" value="ECO:0007669"/>
    <property type="project" value="UniProtKB-ARBA"/>
</dbReference>
<evidence type="ECO:0000256" key="5">
    <source>
        <dbReference type="ARBA" id="ARBA00023098"/>
    </source>
</evidence>
<dbReference type="NCBIfam" id="NF003199">
    <property type="entry name" value="PRK04169.1-3"/>
    <property type="match status" value="1"/>
</dbReference>
<dbReference type="InterPro" id="IPR008205">
    <property type="entry name" value="GGGP_HepGP_synthase"/>
</dbReference>
<evidence type="ECO:0000313" key="12">
    <source>
        <dbReference type="Proteomes" id="UP000297982"/>
    </source>
</evidence>
<organism evidence="11 12">
    <name type="scientific">Halobacillus salinus</name>
    <dbReference type="NCBI Taxonomy" id="192814"/>
    <lineage>
        <taxon>Bacteria</taxon>
        <taxon>Bacillati</taxon>
        <taxon>Bacillota</taxon>
        <taxon>Bacilli</taxon>
        <taxon>Bacillales</taxon>
        <taxon>Bacillaceae</taxon>
        <taxon>Halobacillus</taxon>
    </lineage>
</organism>
<evidence type="ECO:0000256" key="10">
    <source>
        <dbReference type="HAMAP-Rule" id="MF_00112"/>
    </source>
</evidence>
<keyword evidence="12" id="KW-1185">Reference proteome</keyword>
<dbReference type="PANTHER" id="PTHR40029:SF2">
    <property type="entry name" value="HEPTAPRENYLGLYCERYL PHOSPHATE SYNTHASE"/>
    <property type="match status" value="1"/>
</dbReference>
<dbReference type="InterPro" id="IPR039074">
    <property type="entry name" value="GGGP/HepGP_synthase_I"/>
</dbReference>
<evidence type="ECO:0000256" key="9">
    <source>
        <dbReference type="ARBA" id="ARBA00066888"/>
    </source>
</evidence>
<dbReference type="InterPro" id="IPR038597">
    <property type="entry name" value="GGGP/HepGP_synthase_sf"/>
</dbReference>
<keyword evidence="5 10" id="KW-0443">Lipid metabolism</keyword>
<reference evidence="11 12" key="1">
    <citation type="journal article" date="2003" name="Int. J. Syst. Evol. Microbiol.">
        <title>Halobacillus salinus sp. nov., isolated from a salt lake on the coast of the East Sea in Korea.</title>
        <authorList>
            <person name="Yoon J.H."/>
            <person name="Kang K.H."/>
            <person name="Park Y.H."/>
        </authorList>
    </citation>
    <scope>NUCLEOTIDE SEQUENCE [LARGE SCALE GENOMIC DNA]</scope>
    <source>
        <strain evidence="11 12">HSL-3</strain>
    </source>
</reference>
<accession>A0A4Z0GV00</accession>
<keyword evidence="2 10" id="KW-0808">Transferase</keyword>
<feature type="binding site" evidence="10">
    <location>
        <begin position="158"/>
        <end position="163"/>
    </location>
    <ligand>
        <name>sn-glycerol 1-phosphate</name>
        <dbReference type="ChEBI" id="CHEBI:57685"/>
    </ligand>
</feature>
<dbReference type="NCBIfam" id="NF003197">
    <property type="entry name" value="PRK04169.1-1"/>
    <property type="match status" value="1"/>
</dbReference>
<comment type="function">
    <text evidence="10">Prenyltransferase that catalyzes in vivo the transfer of the heptaprenyl moiety of heptaprenyl pyrophosphate (HepPP; 35 carbon atoms) to the C3 hydroxyl of sn-glycerol-1-phosphate (G1P), producing heptaprenylglyceryl phosphate (HepGP). This reaction is an ether-bond-formation step in the biosynthesis of archaea-type G1P-based membrane lipids found in Bacillales.</text>
</comment>
<sequence>MKQHSQWDHVFKLDPDKAISDQSLERIMRSGTDAIIVGGTDGVTFENVSDLIERIKPYDIPCALEVSDLEAIVPEFDAYLIPMVLNSRDKHWLFDVQHHAVKEYGDIIDWTNTVAEGYCVLNPEAKVFHKANCQLPTEDDVIAYAKMAEHLLQLPVFYVEYSGTYGDPELVRRISDELDQTRLIYGGGINTSAQAEEMSAFADTIVVGNVIYENIEAALSTVPAAKRNQEDGVR</sequence>
<gene>
    <name evidence="10" type="primary">pcrB</name>
    <name evidence="11" type="ORF">E4663_18065</name>
</gene>
<dbReference type="GO" id="GO:0000287">
    <property type="term" value="F:magnesium ion binding"/>
    <property type="evidence" value="ECO:0007669"/>
    <property type="project" value="UniProtKB-UniRule"/>
</dbReference>
<protein>
    <recommendedName>
        <fullName evidence="9 10">Heptaprenylglyceryl phosphate synthase</fullName>
        <shortName evidence="10">HepGP synthase</shortName>
        <ecNumber evidence="9 10">2.5.1.n9</ecNumber>
    </recommendedName>
    <alternativeName>
        <fullName evidence="10">Glycerol-1-phosphate heptaprenyltransferase</fullName>
    </alternativeName>
</protein>
<feature type="binding site" evidence="10">
    <location>
        <begin position="208"/>
        <end position="209"/>
    </location>
    <ligand>
        <name>sn-glycerol 1-phosphate</name>
        <dbReference type="ChEBI" id="CHEBI:57685"/>
    </ligand>
</feature>
<dbReference type="EMBL" id="SRJC01000008">
    <property type="protein sequence ID" value="TGB01057.1"/>
    <property type="molecule type" value="Genomic_DNA"/>
</dbReference>
<keyword evidence="7 10" id="KW-1208">Phospholipid metabolism</keyword>
<keyword evidence="1 10" id="KW-0444">Lipid biosynthesis</keyword>
<evidence type="ECO:0000256" key="7">
    <source>
        <dbReference type="ARBA" id="ARBA00023264"/>
    </source>
</evidence>
<dbReference type="GO" id="GO:0046474">
    <property type="term" value="P:glycerophospholipid biosynthetic process"/>
    <property type="evidence" value="ECO:0007669"/>
    <property type="project" value="UniProtKB-UniRule"/>
</dbReference>
<dbReference type="Proteomes" id="UP000297982">
    <property type="component" value="Unassembled WGS sequence"/>
</dbReference>
<evidence type="ECO:0000313" key="11">
    <source>
        <dbReference type="EMBL" id="TGB01057.1"/>
    </source>
</evidence>
<dbReference type="FunFam" id="3.20.20.390:FF:000001">
    <property type="entry name" value="Heptaprenylglyceryl phosphate synthase"/>
    <property type="match status" value="1"/>
</dbReference>
<evidence type="ECO:0000256" key="3">
    <source>
        <dbReference type="ARBA" id="ARBA00022723"/>
    </source>
</evidence>
<evidence type="ECO:0000256" key="1">
    <source>
        <dbReference type="ARBA" id="ARBA00022516"/>
    </source>
</evidence>
<comment type="caution">
    <text evidence="11">The sequence shown here is derived from an EMBL/GenBank/DDBJ whole genome shotgun (WGS) entry which is preliminary data.</text>
</comment>
<dbReference type="STRING" id="192814.GCA_900166575_00196"/>
<comment type="subunit">
    <text evidence="10">Homodimer.</text>
</comment>
<dbReference type="UniPathway" id="UPA00940"/>
<keyword evidence="6 10" id="KW-0594">Phospholipid biosynthesis</keyword>
<evidence type="ECO:0000256" key="2">
    <source>
        <dbReference type="ARBA" id="ARBA00022679"/>
    </source>
</evidence>
<feature type="binding site" evidence="10">
    <location>
        <position position="40"/>
    </location>
    <ligand>
        <name>Mg(2+)</name>
        <dbReference type="ChEBI" id="CHEBI:18420"/>
    </ligand>
</feature>
<comment type="caution">
    <text evidence="10">Lacks conserved residue(s) required for the propagation of feature annotation.</text>
</comment>
<comment type="pathway">
    <text evidence="10">Membrane lipid metabolism; glycerophospholipid metabolism.</text>
</comment>
<comment type="similarity">
    <text evidence="10">Belongs to the GGGP/HepGP synthase family. Group I subfamily.</text>
</comment>
<feature type="binding site" evidence="10">
    <location>
        <position position="188"/>
    </location>
    <ligand>
        <name>sn-glycerol 1-phosphate</name>
        <dbReference type="ChEBI" id="CHEBI:57685"/>
    </ligand>
</feature>
<dbReference type="NCBIfam" id="TIGR01768">
    <property type="entry name" value="GGGP-family"/>
    <property type="match status" value="1"/>
</dbReference>
<feature type="binding site" evidence="10">
    <location>
        <position position="12"/>
    </location>
    <ligand>
        <name>sn-glycerol 1-phosphate</name>
        <dbReference type="ChEBI" id="CHEBI:57685"/>
    </ligand>
</feature>
<dbReference type="EC" id="2.5.1.n9" evidence="9 10"/>
<dbReference type="PANTHER" id="PTHR40029">
    <property type="match status" value="1"/>
</dbReference>
<dbReference type="Pfam" id="PF01884">
    <property type="entry name" value="PcrB"/>
    <property type="match status" value="1"/>
</dbReference>